<dbReference type="Pfam" id="PF09690">
    <property type="entry name" value="PYST-C1"/>
    <property type="match status" value="1"/>
</dbReference>
<dbReference type="NCBIfam" id="TIGR01601">
    <property type="entry name" value="PYST-C1"/>
    <property type="match status" value="1"/>
</dbReference>
<reference evidence="3 4" key="1">
    <citation type="submission" date="2020-08" db="EMBL/GenBank/DDBJ databases">
        <authorList>
            <person name="Ramaprasad A."/>
        </authorList>
    </citation>
    <scope>NUCLEOTIDE SEQUENCE [LARGE SCALE GENOMIC DNA]</scope>
</reference>
<protein>
    <submittedName>
        <fullName evidence="3">Fam-c protein</fullName>
    </submittedName>
</protein>
<name>A0A6V7RXX7_PLAVN</name>
<evidence type="ECO:0000313" key="3">
    <source>
        <dbReference type="EMBL" id="CAD2086362.1"/>
    </source>
</evidence>
<evidence type="ECO:0000256" key="1">
    <source>
        <dbReference type="SAM" id="SignalP"/>
    </source>
</evidence>
<feature type="domain" description="PYST-C1-like N-terminal" evidence="2">
    <location>
        <begin position="27"/>
        <end position="64"/>
    </location>
</feature>
<proteinExistence type="predicted"/>
<feature type="signal peptide" evidence="1">
    <location>
        <begin position="1"/>
        <end position="19"/>
    </location>
</feature>
<dbReference type="Proteomes" id="UP000515550">
    <property type="component" value="Chromosome PVBDA_04"/>
</dbReference>
<feature type="chain" id="PRO_5027764992" evidence="1">
    <location>
        <begin position="20"/>
        <end position="166"/>
    </location>
</feature>
<sequence length="166" mass="19416">MNKRIFSLVCIALYALLDASIYCSQQKASDARNKSVRGTKEINRSNEKNDIEYKRETQLNNNNLIYGGYDKEYGNFNIPTRIKENLDSKVPSNLSSDEMIKIFLNNHKDLPTDRLEFEKYILNIFKNDPEQTAFLLKIYSKLSTQNFKFKLSDESVLDDYFQKLSN</sequence>
<organism evidence="3 4">
    <name type="scientific">Plasmodium vinckei brucechwatti</name>
    <dbReference type="NCBI Taxonomy" id="119398"/>
    <lineage>
        <taxon>Eukaryota</taxon>
        <taxon>Sar</taxon>
        <taxon>Alveolata</taxon>
        <taxon>Apicomplexa</taxon>
        <taxon>Aconoidasida</taxon>
        <taxon>Haemosporida</taxon>
        <taxon>Plasmodiidae</taxon>
        <taxon>Plasmodium</taxon>
        <taxon>Plasmodium (Vinckeia)</taxon>
    </lineage>
</organism>
<keyword evidence="1" id="KW-0732">Signal</keyword>
<evidence type="ECO:0000259" key="2">
    <source>
        <dbReference type="Pfam" id="PF09690"/>
    </source>
</evidence>
<dbReference type="EMBL" id="LR865382">
    <property type="protein sequence ID" value="CAD2086362.1"/>
    <property type="molecule type" value="Genomic_DNA"/>
</dbReference>
<dbReference type="AlphaFoldDB" id="A0A6V7RXX7"/>
<gene>
    <name evidence="3" type="ORF">PVBDA_0402210</name>
</gene>
<accession>A0A6V7RXX7</accession>
<dbReference type="InterPro" id="IPR006488">
    <property type="entry name" value="PYST-C1_N"/>
</dbReference>
<evidence type="ECO:0000313" key="4">
    <source>
        <dbReference type="Proteomes" id="UP000515550"/>
    </source>
</evidence>